<evidence type="ECO:0000313" key="4">
    <source>
        <dbReference type="EMBL" id="KAL3868617.1"/>
    </source>
</evidence>
<reference evidence="4 5" key="1">
    <citation type="submission" date="2024-11" db="EMBL/GenBank/DDBJ databases">
        <title>Chromosome-level genome assembly of the freshwater bivalve Anodonta woodiana.</title>
        <authorList>
            <person name="Chen X."/>
        </authorList>
    </citation>
    <scope>NUCLEOTIDE SEQUENCE [LARGE SCALE GENOMIC DNA]</scope>
    <source>
        <strain evidence="4">MN2024</strain>
        <tissue evidence="4">Gills</tissue>
    </source>
</reference>
<accession>A0ABD3W430</accession>
<dbReference type="Proteomes" id="UP001634394">
    <property type="component" value="Unassembled WGS sequence"/>
</dbReference>
<keyword evidence="5" id="KW-1185">Reference proteome</keyword>
<proteinExistence type="predicted"/>
<evidence type="ECO:0000259" key="2">
    <source>
        <dbReference type="Pfam" id="PF17733"/>
    </source>
</evidence>
<organism evidence="4 5">
    <name type="scientific">Sinanodonta woodiana</name>
    <name type="common">Chinese pond mussel</name>
    <name type="synonym">Anodonta woodiana</name>
    <dbReference type="NCBI Taxonomy" id="1069815"/>
    <lineage>
        <taxon>Eukaryota</taxon>
        <taxon>Metazoa</taxon>
        <taxon>Spiralia</taxon>
        <taxon>Lophotrochozoa</taxon>
        <taxon>Mollusca</taxon>
        <taxon>Bivalvia</taxon>
        <taxon>Autobranchia</taxon>
        <taxon>Heteroconchia</taxon>
        <taxon>Palaeoheterodonta</taxon>
        <taxon>Unionida</taxon>
        <taxon>Unionoidea</taxon>
        <taxon>Unionidae</taxon>
        <taxon>Unioninae</taxon>
        <taxon>Sinanodonta</taxon>
    </lineage>
</organism>
<dbReference type="EMBL" id="JBJQND010000008">
    <property type="protein sequence ID" value="KAL3868619.1"/>
    <property type="molecule type" value="Genomic_DNA"/>
</dbReference>
<feature type="region of interest" description="Disordered" evidence="1">
    <location>
        <begin position="262"/>
        <end position="286"/>
    </location>
</feature>
<dbReference type="Pfam" id="PF17733">
    <property type="entry name" value="KPWE_dom"/>
    <property type="match status" value="1"/>
</dbReference>
<evidence type="ECO:0000259" key="3">
    <source>
        <dbReference type="Pfam" id="PF25871"/>
    </source>
</evidence>
<name>A0ABD3W430_SINWO</name>
<evidence type="ECO:0000313" key="5">
    <source>
        <dbReference type="Proteomes" id="UP001634394"/>
    </source>
</evidence>
<feature type="domain" description="Peroxisomal membrane protein PEX14-like KPWE" evidence="2">
    <location>
        <begin position="240"/>
        <end position="286"/>
    </location>
</feature>
<dbReference type="AlphaFoldDB" id="A0ABD3W430"/>
<gene>
    <name evidence="4" type="ORF">ACJMK2_041413</name>
</gene>
<dbReference type="EMBL" id="JBJQND010000008">
    <property type="protein sequence ID" value="KAL3868618.1"/>
    <property type="molecule type" value="Genomic_DNA"/>
</dbReference>
<comment type="caution">
    <text evidence="4">The sequence shown here is derived from an EMBL/GenBank/DDBJ whole genome shotgun (WGS) entry which is preliminary data.</text>
</comment>
<dbReference type="EMBL" id="JBJQND010000008">
    <property type="protein sequence ID" value="KAL3868620.1"/>
    <property type="molecule type" value="Genomic_DNA"/>
</dbReference>
<feature type="domain" description="PEX14-like helix-turn-helix" evidence="3">
    <location>
        <begin position="10"/>
        <end position="71"/>
    </location>
</feature>
<evidence type="ECO:0000256" key="1">
    <source>
        <dbReference type="SAM" id="MobiDB-lite"/>
    </source>
</evidence>
<dbReference type="EMBL" id="JBJQND010000008">
    <property type="protein sequence ID" value="KAL3868617.1"/>
    <property type="molecule type" value="Genomic_DNA"/>
</dbReference>
<dbReference type="PANTHER" id="PTHR36855:SF1">
    <property type="entry name" value="PEROXISOME MEMBRANE ANCHOR PROTEIN PEX14P N-TERMINAL DOMAIN-CONTAINING PROTEIN"/>
    <property type="match status" value="1"/>
</dbReference>
<dbReference type="InterPro" id="IPR040554">
    <property type="entry name" value="KPWE_PEX14_dom"/>
</dbReference>
<protein>
    <submittedName>
        <fullName evidence="4">Uncharacterized protein</fullName>
    </submittedName>
</protein>
<dbReference type="InterPro" id="IPR058841">
    <property type="entry name" value="HTH_76"/>
</dbReference>
<dbReference type="Pfam" id="PF25871">
    <property type="entry name" value="HTH_76"/>
    <property type="match status" value="1"/>
</dbReference>
<sequence length="286" mass="32722">MAEHSSVCEEEIYRNFHQYNFDASPGFISGWIKIRDKIDPAKYEQELLKAKLFFYSRTVEKVDKEEYERWMVRYQLKDNKGSDIETFTDNHGHEAGSDRGDNFIQSNTVAIDHTSRRIEMKSDYVNLQDRTDDQLSGHLEEETRFCGTDNIKKEQKENSCKCSATYNDSNVLNRGSCKKAGAMNNECNGLKGGNCEKVDATDNKGNVQKGGNCEMHPVVHVNHDTEMEIKYREKQSADNYPASFLELISLLESGCNIPGIEELNVEPTNENPTPSALDRKKKPWEQ</sequence>
<dbReference type="PANTHER" id="PTHR36855">
    <property type="entry name" value="CHROMOSOME 10, WHOLE GENOME SHOTGUN SEQUENCE"/>
    <property type="match status" value="1"/>
</dbReference>